<keyword evidence="3" id="KW-1185">Reference proteome</keyword>
<reference evidence="2 3" key="1">
    <citation type="journal article" date="2023" name="Sci. Data">
        <title>Genome assembly of the Korean intertidal mud-creeper Batillaria attramentaria.</title>
        <authorList>
            <person name="Patra A.K."/>
            <person name="Ho P.T."/>
            <person name="Jun S."/>
            <person name="Lee S.J."/>
            <person name="Kim Y."/>
            <person name="Won Y.J."/>
        </authorList>
    </citation>
    <scope>NUCLEOTIDE SEQUENCE [LARGE SCALE GENOMIC DNA]</scope>
    <source>
        <strain evidence="2">Wonlab-2016</strain>
    </source>
</reference>
<proteinExistence type="predicted"/>
<organism evidence="2 3">
    <name type="scientific">Batillaria attramentaria</name>
    <dbReference type="NCBI Taxonomy" id="370345"/>
    <lineage>
        <taxon>Eukaryota</taxon>
        <taxon>Metazoa</taxon>
        <taxon>Spiralia</taxon>
        <taxon>Lophotrochozoa</taxon>
        <taxon>Mollusca</taxon>
        <taxon>Gastropoda</taxon>
        <taxon>Caenogastropoda</taxon>
        <taxon>Sorbeoconcha</taxon>
        <taxon>Cerithioidea</taxon>
        <taxon>Batillariidae</taxon>
        <taxon>Batillaria</taxon>
    </lineage>
</organism>
<evidence type="ECO:0000313" key="3">
    <source>
        <dbReference type="Proteomes" id="UP001519460"/>
    </source>
</evidence>
<evidence type="ECO:0000256" key="1">
    <source>
        <dbReference type="SAM" id="MobiDB-lite"/>
    </source>
</evidence>
<name>A0ABD0KU19_9CAEN</name>
<feature type="region of interest" description="Disordered" evidence="1">
    <location>
        <begin position="1"/>
        <end position="20"/>
    </location>
</feature>
<gene>
    <name evidence="2" type="ORF">BaRGS_00018299</name>
</gene>
<accession>A0ABD0KU19</accession>
<dbReference type="EMBL" id="JACVVK020000126">
    <property type="protein sequence ID" value="KAK7490513.1"/>
    <property type="molecule type" value="Genomic_DNA"/>
</dbReference>
<dbReference type="AlphaFoldDB" id="A0ABD0KU19"/>
<comment type="caution">
    <text evidence="2">The sequence shown here is derived from an EMBL/GenBank/DDBJ whole genome shotgun (WGS) entry which is preliminary data.</text>
</comment>
<protein>
    <submittedName>
        <fullName evidence="2">Uncharacterized protein</fullName>
    </submittedName>
</protein>
<dbReference type="Proteomes" id="UP001519460">
    <property type="component" value="Unassembled WGS sequence"/>
</dbReference>
<evidence type="ECO:0000313" key="2">
    <source>
        <dbReference type="EMBL" id="KAK7490513.1"/>
    </source>
</evidence>
<feature type="non-terminal residue" evidence="2">
    <location>
        <position position="1"/>
    </location>
</feature>
<sequence length="71" mass="7744">PQGNTKRTVRKGGQKTHGENLTLKQRTDSSCVQCVLHDKRLSSTRPVNVKLVLARVCQMPQSALASAQCPS</sequence>